<dbReference type="GO" id="GO:0043565">
    <property type="term" value="F:sequence-specific DNA binding"/>
    <property type="evidence" value="ECO:0007669"/>
    <property type="project" value="InterPro"/>
</dbReference>
<dbReference type="PRINTS" id="PR00032">
    <property type="entry name" value="HTHARAC"/>
</dbReference>
<dbReference type="SMART" id="SM00342">
    <property type="entry name" value="HTH_ARAC"/>
    <property type="match status" value="1"/>
</dbReference>
<dbReference type="InterPro" id="IPR018060">
    <property type="entry name" value="HTH_AraC"/>
</dbReference>
<evidence type="ECO:0000256" key="2">
    <source>
        <dbReference type="ARBA" id="ARBA00023125"/>
    </source>
</evidence>
<protein>
    <submittedName>
        <fullName evidence="6">Cache domain-containing protein</fullName>
    </submittedName>
</protein>
<evidence type="ECO:0000256" key="1">
    <source>
        <dbReference type="ARBA" id="ARBA00023015"/>
    </source>
</evidence>
<proteinExistence type="predicted"/>
<keyword evidence="1" id="KW-0805">Transcription regulation</keyword>
<accession>A0A3D9KRU4</accession>
<reference evidence="6 7" key="1">
    <citation type="submission" date="2018-07" db="EMBL/GenBank/DDBJ databases">
        <title>Genomic Encyclopedia of Type Strains, Phase III (KMG-III): the genomes of soil and plant-associated and newly described type strains.</title>
        <authorList>
            <person name="Whitman W."/>
        </authorList>
    </citation>
    <scope>NUCLEOTIDE SEQUENCE [LARGE SCALE GENOMIC DNA]</scope>
    <source>
        <strain evidence="6 7">CECT 7287</strain>
    </source>
</reference>
<dbReference type="SUPFAM" id="SSF46689">
    <property type="entry name" value="Homeodomain-like"/>
    <property type="match status" value="1"/>
</dbReference>
<dbReference type="PANTHER" id="PTHR43280">
    <property type="entry name" value="ARAC-FAMILY TRANSCRIPTIONAL REGULATOR"/>
    <property type="match status" value="1"/>
</dbReference>
<dbReference type="GO" id="GO:0003700">
    <property type="term" value="F:DNA-binding transcription factor activity"/>
    <property type="evidence" value="ECO:0007669"/>
    <property type="project" value="InterPro"/>
</dbReference>
<evidence type="ECO:0000313" key="7">
    <source>
        <dbReference type="Proteomes" id="UP000256977"/>
    </source>
</evidence>
<dbReference type="InterPro" id="IPR020449">
    <property type="entry name" value="Tscrpt_reg_AraC-type_HTH"/>
</dbReference>
<dbReference type="PANTHER" id="PTHR43280:SF28">
    <property type="entry name" value="HTH-TYPE TRANSCRIPTIONAL ACTIVATOR RHAS"/>
    <property type="match status" value="1"/>
</dbReference>
<dbReference type="Pfam" id="PF12833">
    <property type="entry name" value="HTH_18"/>
    <property type="match status" value="1"/>
</dbReference>
<feature type="transmembrane region" description="Helical" evidence="4">
    <location>
        <begin position="12"/>
        <end position="35"/>
    </location>
</feature>
<organism evidence="6 7">
    <name type="scientific">Cohnella phaseoli</name>
    <dbReference type="NCBI Taxonomy" id="456490"/>
    <lineage>
        <taxon>Bacteria</taxon>
        <taxon>Bacillati</taxon>
        <taxon>Bacillota</taxon>
        <taxon>Bacilli</taxon>
        <taxon>Bacillales</taxon>
        <taxon>Paenibacillaceae</taxon>
        <taxon>Cohnella</taxon>
    </lineage>
</organism>
<keyword evidence="4" id="KW-0812">Transmembrane</keyword>
<dbReference type="Gene3D" id="1.10.10.60">
    <property type="entry name" value="Homeodomain-like"/>
    <property type="match status" value="2"/>
</dbReference>
<keyword evidence="7" id="KW-1185">Reference proteome</keyword>
<dbReference type="Pfam" id="PF17853">
    <property type="entry name" value="GGDEF_2"/>
    <property type="match status" value="1"/>
</dbReference>
<evidence type="ECO:0000259" key="5">
    <source>
        <dbReference type="PROSITE" id="PS01124"/>
    </source>
</evidence>
<feature type="domain" description="HTH araC/xylS-type" evidence="5">
    <location>
        <begin position="671"/>
        <end position="770"/>
    </location>
</feature>
<dbReference type="PROSITE" id="PS00041">
    <property type="entry name" value="HTH_ARAC_FAMILY_1"/>
    <property type="match status" value="1"/>
</dbReference>
<evidence type="ECO:0000256" key="3">
    <source>
        <dbReference type="ARBA" id="ARBA00023163"/>
    </source>
</evidence>
<keyword evidence="4" id="KW-1133">Transmembrane helix</keyword>
<dbReference type="InterPro" id="IPR018062">
    <property type="entry name" value="HTH_AraC-typ_CS"/>
</dbReference>
<keyword evidence="4" id="KW-0472">Membrane</keyword>
<dbReference type="EMBL" id="QRDZ01000001">
    <property type="protein sequence ID" value="RED89114.1"/>
    <property type="molecule type" value="Genomic_DNA"/>
</dbReference>
<gene>
    <name evidence="6" type="ORF">DFP98_10185</name>
</gene>
<comment type="caution">
    <text evidence="6">The sequence shown here is derived from an EMBL/GenBank/DDBJ whole genome shotgun (WGS) entry which is preliminary data.</text>
</comment>
<feature type="transmembrane region" description="Helical" evidence="4">
    <location>
        <begin position="301"/>
        <end position="325"/>
    </location>
</feature>
<dbReference type="Gene3D" id="3.30.450.20">
    <property type="entry name" value="PAS domain"/>
    <property type="match status" value="1"/>
</dbReference>
<evidence type="ECO:0000313" key="6">
    <source>
        <dbReference type="EMBL" id="RED89114.1"/>
    </source>
</evidence>
<sequence length="775" mass="88600">MNLAKNRRLVKAIGILSIVLFLLVSSSFFFTYSVFNKQLKRQLVNTNMELLGQLDHKLKLALKHIDKSAIQLLNGDEIVRFYDYELTEQEARNNAFRISKQISNAIQSMDNVFSIDVYSYDKQRLVSGNILTEQDLSGEFQWISGFQQFEGFAEWISTRKVMLNRSSYPIYRNVVTLVRTYPLIHSPGARKGAIAVNIKEDALFALIRSTAENDGGQTFVVDDEGIVVLHADKSKPGKDISEFPYIGRILESGEESGHFVAEVEQTASSVFHVRDDYTGWHIVRVVPEAQFTRQLTLFRNAVAVLAAVLFVVATVAAAVIGRWTFKPVNRFVHSMRKHLTASPKHGVRKYNDEFHYFESTVQDILEDRELLHKQVVESKPLIKWRLMSELLSERRINPAVLQPYMDMLNVRLDGDRYVAMSIEFDNRDQIASPRDLKLYAYALCNVAEELMNAESRGIAAELDNGKCAVVMIFADGDDGERHFMRAVAVADLLKKFVQEYLGRTITIGIGDPTESLDAIHVSYRQAQEALRYKLVMGGNSIITREDISTDPSPQFYRLFAMIDGIVASVKLPDADKMQTQVRRWFDSIADNGVPTEMIMQLVVQCLMKTATAAAEIGVEAEGVFPEQYLVEMLNQYEQLEQLEQFTVGALDSFIERIKDKRSSRERNDVIDRAMLYIQDNYMRSDLSLNLLASEFHISVSHLSKLFKEQKECNFIDCLMEIRMNHAKQRLAGTEDKIRDIAEQVGYSNVNSFVRIFKKMTGFTPTEYRERFRPQQ</sequence>
<dbReference type="RefSeq" id="WP_181917403.1">
    <property type="nucleotide sequence ID" value="NZ_QRDZ01000001.1"/>
</dbReference>
<name>A0A3D9KRU4_9BACL</name>
<dbReference type="AlphaFoldDB" id="A0A3D9KRU4"/>
<dbReference type="InterPro" id="IPR009057">
    <property type="entry name" value="Homeodomain-like_sf"/>
</dbReference>
<evidence type="ECO:0000256" key="4">
    <source>
        <dbReference type="SAM" id="Phobius"/>
    </source>
</evidence>
<dbReference type="PROSITE" id="PS01124">
    <property type="entry name" value="HTH_ARAC_FAMILY_2"/>
    <property type="match status" value="1"/>
</dbReference>
<dbReference type="Proteomes" id="UP000256977">
    <property type="component" value="Unassembled WGS sequence"/>
</dbReference>
<keyword evidence="3" id="KW-0804">Transcription</keyword>
<keyword evidence="2" id="KW-0238">DNA-binding</keyword>
<dbReference type="InterPro" id="IPR041522">
    <property type="entry name" value="CdaR_GGDEF"/>
</dbReference>